<dbReference type="AlphaFoldDB" id="X0ZB81"/>
<proteinExistence type="predicted"/>
<dbReference type="EMBL" id="BARS01051465">
    <property type="protein sequence ID" value="GAG45671.1"/>
    <property type="molecule type" value="Genomic_DNA"/>
</dbReference>
<sequence>VVSGKFDIDRIPLVDHNELENNGLLTHAALDSFIKTFSQNNRELLGEINTINLLKSIIFWKYKYSDVDEFFVNEIALIPGISPDSFIDFGASTANINLSDGCISGIPASMGIFASVYWDDSFSFNTNTYKNEVLIEDDTVFLDASTTSSESIVDFSDNIMPFVKEAIMVDNNQKAIVTVDDGDRIGRISGGGTLNYFYRYDFSEGKNWEGTYDELVIEVKTTEEIHSPVYMYIVNG</sequence>
<protein>
    <submittedName>
        <fullName evidence="1">Uncharacterized protein</fullName>
    </submittedName>
</protein>
<evidence type="ECO:0000313" key="1">
    <source>
        <dbReference type="EMBL" id="GAG45671.1"/>
    </source>
</evidence>
<feature type="non-terminal residue" evidence="1">
    <location>
        <position position="1"/>
    </location>
</feature>
<accession>X0ZB81</accession>
<comment type="caution">
    <text evidence="1">The sequence shown here is derived from an EMBL/GenBank/DDBJ whole genome shotgun (WGS) entry which is preliminary data.</text>
</comment>
<feature type="non-terminal residue" evidence="1">
    <location>
        <position position="236"/>
    </location>
</feature>
<organism evidence="1">
    <name type="scientific">marine sediment metagenome</name>
    <dbReference type="NCBI Taxonomy" id="412755"/>
    <lineage>
        <taxon>unclassified sequences</taxon>
        <taxon>metagenomes</taxon>
        <taxon>ecological metagenomes</taxon>
    </lineage>
</organism>
<reference evidence="1" key="1">
    <citation type="journal article" date="2014" name="Front. Microbiol.">
        <title>High frequency of phylogenetically diverse reductive dehalogenase-homologous genes in deep subseafloor sedimentary metagenomes.</title>
        <authorList>
            <person name="Kawai M."/>
            <person name="Futagami T."/>
            <person name="Toyoda A."/>
            <person name="Takaki Y."/>
            <person name="Nishi S."/>
            <person name="Hori S."/>
            <person name="Arai W."/>
            <person name="Tsubouchi T."/>
            <person name="Morono Y."/>
            <person name="Uchiyama I."/>
            <person name="Ito T."/>
            <person name="Fujiyama A."/>
            <person name="Inagaki F."/>
            <person name="Takami H."/>
        </authorList>
    </citation>
    <scope>NUCLEOTIDE SEQUENCE</scope>
    <source>
        <strain evidence="1">Expedition CK06-06</strain>
    </source>
</reference>
<name>X0ZB81_9ZZZZ</name>
<gene>
    <name evidence="1" type="ORF">S01H1_76660</name>
</gene>